<keyword evidence="1" id="KW-0472">Membrane</keyword>
<name>M1EF54_MUSPF</name>
<protein>
    <submittedName>
        <fullName evidence="2">Putative ataxin-7-like protein 3B-like protein</fullName>
    </submittedName>
</protein>
<feature type="non-terminal residue" evidence="2">
    <location>
        <position position="66"/>
    </location>
</feature>
<keyword evidence="1" id="KW-1133">Transmembrane helix</keyword>
<feature type="transmembrane region" description="Helical" evidence="1">
    <location>
        <begin position="20"/>
        <end position="40"/>
    </location>
</feature>
<proteinExistence type="evidence at transcript level"/>
<sequence>YVSECVCVYRGKGFFTNFCGLWLFLPYLVPTTACPGAIAWHYRMLGSLGKCSEAHHCPLFWRLLFL</sequence>
<feature type="non-terminal residue" evidence="2">
    <location>
        <position position="1"/>
    </location>
</feature>
<reference evidence="2" key="1">
    <citation type="journal article" date="2013" name="J. Virol.">
        <title>Sequencing, annotation, and characterization of the influenza ferret infectome.</title>
        <authorList>
            <person name="Leon A.J."/>
            <person name="Banner D."/>
            <person name="Xu L."/>
            <person name="Ran L."/>
            <person name="Peng Z."/>
            <person name="Yi K."/>
            <person name="Chen C."/>
            <person name="Xu F."/>
            <person name="Huang J."/>
            <person name="Zhao Z."/>
            <person name="Lin Z."/>
            <person name="Huang S.H."/>
            <person name="Fang Y."/>
            <person name="Kelvin A.A."/>
            <person name="Ross T.M."/>
            <person name="Farooqui A."/>
            <person name="Kelvin D.J."/>
        </authorList>
    </citation>
    <scope>NUCLEOTIDE SEQUENCE</scope>
    <source>
        <tissue evidence="2">Lungs</tissue>
    </source>
</reference>
<evidence type="ECO:0000313" key="2">
    <source>
        <dbReference type="EMBL" id="AER94841.1"/>
    </source>
</evidence>
<accession>M1EF54</accession>
<dbReference type="AlphaFoldDB" id="M1EF54"/>
<keyword evidence="1" id="KW-0812">Transmembrane</keyword>
<organism evidence="2">
    <name type="scientific">Mustela putorius furo</name>
    <name type="common">European domestic ferret</name>
    <name type="synonym">Mustela furo</name>
    <dbReference type="NCBI Taxonomy" id="9669"/>
    <lineage>
        <taxon>Eukaryota</taxon>
        <taxon>Metazoa</taxon>
        <taxon>Chordata</taxon>
        <taxon>Craniata</taxon>
        <taxon>Vertebrata</taxon>
        <taxon>Euteleostomi</taxon>
        <taxon>Mammalia</taxon>
        <taxon>Eutheria</taxon>
        <taxon>Laurasiatheria</taxon>
        <taxon>Carnivora</taxon>
        <taxon>Caniformia</taxon>
        <taxon>Musteloidea</taxon>
        <taxon>Mustelidae</taxon>
        <taxon>Mustelinae</taxon>
        <taxon>Mustela</taxon>
    </lineage>
</organism>
<evidence type="ECO:0000256" key="1">
    <source>
        <dbReference type="SAM" id="Phobius"/>
    </source>
</evidence>
<dbReference type="EMBL" id="JP006244">
    <property type="protein sequence ID" value="AER94841.1"/>
    <property type="molecule type" value="mRNA"/>
</dbReference>